<dbReference type="Pfam" id="PF18758">
    <property type="entry name" value="KDZ"/>
    <property type="match status" value="1"/>
</dbReference>
<evidence type="ECO:0000313" key="1">
    <source>
        <dbReference type="EMBL" id="KIY50709.1"/>
    </source>
</evidence>
<reference evidence="1 2" key="1">
    <citation type="journal article" date="2015" name="Fungal Genet. Biol.">
        <title>Evolution of novel wood decay mechanisms in Agaricales revealed by the genome sequences of Fistulina hepatica and Cylindrobasidium torrendii.</title>
        <authorList>
            <person name="Floudas D."/>
            <person name="Held B.W."/>
            <person name="Riley R."/>
            <person name="Nagy L.G."/>
            <person name="Koehler G."/>
            <person name="Ransdell A.S."/>
            <person name="Younus H."/>
            <person name="Chow J."/>
            <person name="Chiniquy J."/>
            <person name="Lipzen A."/>
            <person name="Tritt A."/>
            <person name="Sun H."/>
            <person name="Haridas S."/>
            <person name="LaButti K."/>
            <person name="Ohm R.A."/>
            <person name="Kues U."/>
            <person name="Blanchette R.A."/>
            <person name="Grigoriev I.V."/>
            <person name="Minto R.E."/>
            <person name="Hibbett D.S."/>
        </authorList>
    </citation>
    <scope>NUCLEOTIDE SEQUENCE [LARGE SCALE GENOMIC DNA]</scope>
    <source>
        <strain evidence="1 2">ATCC 64428</strain>
    </source>
</reference>
<proteinExistence type="predicted"/>
<dbReference type="OrthoDB" id="2505969at2759"/>
<dbReference type="InterPro" id="IPR040521">
    <property type="entry name" value="KDZ"/>
</dbReference>
<accession>A0A0D7AHS0</accession>
<organism evidence="1 2">
    <name type="scientific">Fistulina hepatica ATCC 64428</name>
    <dbReference type="NCBI Taxonomy" id="1128425"/>
    <lineage>
        <taxon>Eukaryota</taxon>
        <taxon>Fungi</taxon>
        <taxon>Dikarya</taxon>
        <taxon>Basidiomycota</taxon>
        <taxon>Agaricomycotina</taxon>
        <taxon>Agaricomycetes</taxon>
        <taxon>Agaricomycetidae</taxon>
        <taxon>Agaricales</taxon>
        <taxon>Fistulinaceae</taxon>
        <taxon>Fistulina</taxon>
    </lineage>
</organism>
<dbReference type="EMBL" id="KN881675">
    <property type="protein sequence ID" value="KIY50709.1"/>
    <property type="molecule type" value="Genomic_DNA"/>
</dbReference>
<dbReference type="AlphaFoldDB" id="A0A0D7AHS0"/>
<protein>
    <submittedName>
        <fullName evidence="1">Uncharacterized protein</fullName>
    </submittedName>
</protein>
<dbReference type="Proteomes" id="UP000054144">
    <property type="component" value="Unassembled WGS sequence"/>
</dbReference>
<gene>
    <name evidence="1" type="ORF">FISHEDRAFT_39309</name>
</gene>
<feature type="non-terminal residue" evidence="1">
    <location>
        <position position="1"/>
    </location>
</feature>
<keyword evidence="2" id="KW-1185">Reference proteome</keyword>
<sequence length="342" mass="39636">AHMHALDSGNSFKWTVHAGTCDPRVFHSNYLISPKIVDQFKDNVKLCPASCESWWKIAQMEMENTMAIFEEIGGFVTLCQHDFIETFVKMVRSGELSKYISASVRKLLNTFDGCQTNRYDIGCKFKETLKASSIAQLIHKHETLTCCNSFHGYAHSHLCQCYEPFSLPPFSRSPNLLLLFPLLPVNGLSPFNKQGLTLGVLGNFINNNYCQTLKIICKYEVQIKKYYKFHLFGENDFQTWFKEELTYLESYTKQFNNEDEQKLAYMKALLALDEAQKLWAHLSIMSSKEYRLEHFVPTGFLPTSIMVEKLVMKKECQHTLKHLELQQNVVEDLEWCLGIFNQ</sequence>
<evidence type="ECO:0000313" key="2">
    <source>
        <dbReference type="Proteomes" id="UP000054144"/>
    </source>
</evidence>
<name>A0A0D7AHS0_9AGAR</name>